<gene>
    <name evidence="2" type="ORF">SHERM_18104</name>
</gene>
<feature type="non-terminal residue" evidence="2">
    <location>
        <position position="1"/>
    </location>
</feature>
<proteinExistence type="predicted"/>
<comment type="caution">
    <text evidence="2">The sequence shown here is derived from an EMBL/GenBank/DDBJ whole genome shotgun (WGS) entry which is preliminary data.</text>
</comment>
<reference evidence="2" key="1">
    <citation type="submission" date="2019-12" db="EMBL/GenBank/DDBJ databases">
        <authorList>
            <person name="Scholes J."/>
        </authorList>
    </citation>
    <scope>NUCLEOTIDE SEQUENCE</scope>
</reference>
<keyword evidence="3" id="KW-1185">Reference proteome</keyword>
<dbReference type="InterPro" id="IPR043502">
    <property type="entry name" value="DNA/RNA_pol_sf"/>
</dbReference>
<dbReference type="PANTHER" id="PTHR15503:SF45">
    <property type="entry name" value="RNA-DIRECTED DNA POLYMERASE HOMOLOG"/>
    <property type="match status" value="1"/>
</dbReference>
<dbReference type="CDD" id="cd00303">
    <property type="entry name" value="retropepsin_like"/>
    <property type="match status" value="1"/>
</dbReference>
<feature type="compositionally biased region" description="Pro residues" evidence="1">
    <location>
        <begin position="1"/>
        <end position="16"/>
    </location>
</feature>
<dbReference type="InterPro" id="IPR021109">
    <property type="entry name" value="Peptidase_aspartic_dom_sf"/>
</dbReference>
<feature type="region of interest" description="Disordered" evidence="1">
    <location>
        <begin position="162"/>
        <end position="231"/>
    </location>
</feature>
<dbReference type="Pfam" id="PF08284">
    <property type="entry name" value="RVP_2"/>
    <property type="match status" value="1"/>
</dbReference>
<evidence type="ECO:0000313" key="3">
    <source>
        <dbReference type="Proteomes" id="UP001153555"/>
    </source>
</evidence>
<dbReference type="SUPFAM" id="SSF56672">
    <property type="entry name" value="DNA/RNA polymerases"/>
    <property type="match status" value="1"/>
</dbReference>
<dbReference type="SUPFAM" id="SSF50630">
    <property type="entry name" value="Acid proteases"/>
    <property type="match status" value="1"/>
</dbReference>
<evidence type="ECO:0000313" key="2">
    <source>
        <dbReference type="EMBL" id="CAA0819851.1"/>
    </source>
</evidence>
<name>A0A9N7N0L4_STRHE</name>
<dbReference type="Gene3D" id="2.40.70.10">
    <property type="entry name" value="Acid Proteases"/>
    <property type="match status" value="1"/>
</dbReference>
<evidence type="ECO:0000256" key="1">
    <source>
        <dbReference type="SAM" id="MobiDB-lite"/>
    </source>
</evidence>
<dbReference type="PANTHER" id="PTHR15503">
    <property type="entry name" value="LDOC1 RELATED"/>
    <property type="match status" value="1"/>
</dbReference>
<feature type="non-terminal residue" evidence="2">
    <location>
        <position position="511"/>
    </location>
</feature>
<feature type="region of interest" description="Disordered" evidence="1">
    <location>
        <begin position="1"/>
        <end position="21"/>
    </location>
</feature>
<dbReference type="AlphaFoldDB" id="A0A9N7N0L4"/>
<dbReference type="Gene3D" id="3.10.10.10">
    <property type="entry name" value="HIV Type 1 Reverse Transcriptase, subunit A, domain 1"/>
    <property type="match status" value="1"/>
</dbReference>
<dbReference type="OrthoDB" id="2013610at2759"/>
<dbReference type="Proteomes" id="UP001153555">
    <property type="component" value="Unassembled WGS sequence"/>
</dbReference>
<dbReference type="InterPro" id="IPR032567">
    <property type="entry name" value="RTL1-rel"/>
</dbReference>
<accession>A0A9N7N0L4</accession>
<organism evidence="2 3">
    <name type="scientific">Striga hermonthica</name>
    <name type="common">Purple witchweed</name>
    <name type="synonym">Buchnera hermonthica</name>
    <dbReference type="NCBI Taxonomy" id="68872"/>
    <lineage>
        <taxon>Eukaryota</taxon>
        <taxon>Viridiplantae</taxon>
        <taxon>Streptophyta</taxon>
        <taxon>Embryophyta</taxon>
        <taxon>Tracheophyta</taxon>
        <taxon>Spermatophyta</taxon>
        <taxon>Magnoliopsida</taxon>
        <taxon>eudicotyledons</taxon>
        <taxon>Gunneridae</taxon>
        <taxon>Pentapetalae</taxon>
        <taxon>asterids</taxon>
        <taxon>lamiids</taxon>
        <taxon>Lamiales</taxon>
        <taxon>Orobanchaceae</taxon>
        <taxon>Buchnereae</taxon>
        <taxon>Striga</taxon>
    </lineage>
</organism>
<protein>
    <recommendedName>
        <fullName evidence="4">Gag-pol polyprotein</fullName>
    </recommendedName>
</protein>
<evidence type="ECO:0008006" key="4">
    <source>
        <dbReference type="Google" id="ProtNLM"/>
    </source>
</evidence>
<sequence length="511" mass="56594">STPSPPPSPSPSPPHQQAPNPAGAYLNIVIRFRQLSPPTFTRVEGPEAVAEWICQLEQNFNLLLCTDAQKDGARFLRSQAESRISRGVRARVHRMSAFAPHMVDTDLKKAHKFWDGLNRTLRMHVASKRNLSFGETVIRAVQLESYQTLDASVPYAQLVQPISYAPPDSSSGKRKFDSRRDNRKRKHGAPDRRDIPPAAHGQNSKCSKCGRYHHGDLPQAPPPHQQRAGGQARVYTIAHDEAAINTGTMSGMILLSNVPIFALCDTGATHSFISSQCLEALSIDNVCNCDPLEVSLASRKIIISDSMVPGLQVSIGGHVLEADCYVIEMRDFDVILGMDWLTRYRADIRCQEREVSLIPISDQPVIFYGVKSRTVPLVISSVQARKSLSKGSCQGYLVSMVSEDDSKRSPERVSIVCEYLDVFPDELPGGPPDRQVKFTIDLVPGSGPVSKAPYHMASKELQELKAQIQELLKLGFIRPSVSPWGAPVLFVKKKDGSMRMCIEYRELNTNT</sequence>
<dbReference type="EMBL" id="CACSLK010019758">
    <property type="protein sequence ID" value="CAA0819851.1"/>
    <property type="molecule type" value="Genomic_DNA"/>
</dbReference>